<keyword evidence="3" id="KW-0677">Repeat</keyword>
<dbReference type="OMA" id="CEPVDEC"/>
<feature type="domain" description="C2H2-type" evidence="12">
    <location>
        <begin position="256"/>
        <end position="284"/>
    </location>
</feature>
<keyword evidence="14" id="KW-1185">Reference proteome</keyword>
<keyword evidence="2" id="KW-0479">Metal-binding</keyword>
<evidence type="ECO:0000256" key="5">
    <source>
        <dbReference type="ARBA" id="ARBA00022833"/>
    </source>
</evidence>
<dbReference type="GO" id="GO:0008270">
    <property type="term" value="F:zinc ion binding"/>
    <property type="evidence" value="ECO:0007669"/>
    <property type="project" value="UniProtKB-KW"/>
</dbReference>
<feature type="domain" description="C2H2-type" evidence="12">
    <location>
        <begin position="285"/>
        <end position="312"/>
    </location>
</feature>
<feature type="domain" description="C2H2-type" evidence="12">
    <location>
        <begin position="142"/>
        <end position="169"/>
    </location>
</feature>
<reference evidence="13 14" key="1">
    <citation type="journal article" date="2014" name="Curr. Biol.">
        <title>The genome of the clonal raider ant Cerapachys biroi.</title>
        <authorList>
            <person name="Oxley P.R."/>
            <person name="Ji L."/>
            <person name="Fetter-Pruneda I."/>
            <person name="McKenzie S.K."/>
            <person name="Li C."/>
            <person name="Hu H."/>
            <person name="Zhang G."/>
            <person name="Kronauer D.J."/>
        </authorList>
    </citation>
    <scope>NUCLEOTIDE SEQUENCE [LARGE SCALE GENOMIC DNA]</scope>
</reference>
<dbReference type="Pfam" id="PF13912">
    <property type="entry name" value="zf-C2H2_6"/>
    <property type="match status" value="2"/>
</dbReference>
<dbReference type="EMBL" id="KK107088">
    <property type="protein sequence ID" value="EZA59788.1"/>
    <property type="molecule type" value="Genomic_DNA"/>
</dbReference>
<feature type="domain" description="C2H2-type" evidence="12">
    <location>
        <begin position="170"/>
        <end position="198"/>
    </location>
</feature>
<dbReference type="PROSITE" id="PS00028">
    <property type="entry name" value="ZINC_FINGER_C2H2_1"/>
    <property type="match status" value="10"/>
</dbReference>
<keyword evidence="9" id="KW-0539">Nucleus</keyword>
<keyword evidence="5" id="KW-0862">Zinc</keyword>
<evidence type="ECO:0000256" key="4">
    <source>
        <dbReference type="ARBA" id="ARBA00022771"/>
    </source>
</evidence>
<feature type="domain" description="C2H2-type" evidence="12">
    <location>
        <begin position="199"/>
        <end position="226"/>
    </location>
</feature>
<dbReference type="FunFam" id="3.30.160.60:FF:002343">
    <property type="entry name" value="Zinc finger protein 33A"/>
    <property type="match status" value="1"/>
</dbReference>
<dbReference type="FunFam" id="3.30.160.60:FF:000065">
    <property type="entry name" value="B-cell CLL/lymphoma 6, member B"/>
    <property type="match status" value="1"/>
</dbReference>
<evidence type="ECO:0000256" key="11">
    <source>
        <dbReference type="SAM" id="MobiDB-lite"/>
    </source>
</evidence>
<dbReference type="FunFam" id="3.30.160.60:FF:000322">
    <property type="entry name" value="GDNF-inducible zinc finger protein 1"/>
    <property type="match status" value="1"/>
</dbReference>
<proteinExistence type="predicted"/>
<dbReference type="Pfam" id="PF00096">
    <property type="entry name" value="zf-C2H2"/>
    <property type="match status" value="4"/>
</dbReference>
<dbReference type="GO" id="GO:0000977">
    <property type="term" value="F:RNA polymerase II transcription regulatory region sequence-specific DNA binding"/>
    <property type="evidence" value="ECO:0007669"/>
    <property type="project" value="TreeGrafter"/>
</dbReference>
<name>A0A026WUZ7_OOCBI</name>
<evidence type="ECO:0000256" key="9">
    <source>
        <dbReference type="ARBA" id="ARBA00023242"/>
    </source>
</evidence>
<feature type="domain" description="C2H2-type" evidence="12">
    <location>
        <begin position="314"/>
        <end position="341"/>
    </location>
</feature>
<dbReference type="OrthoDB" id="8117402at2759"/>
<keyword evidence="4 10" id="KW-0863">Zinc-finger</keyword>
<sequence length="712" mass="80455">MEAHESEQYVAFPLAGVHDAIQESVISHEEICEPVDECVLQEDLTEVSVGNAVVNDVVESQGTVAEPSDEEDDNQTVYPMYIKQEEQQQYTSGDDESMAVEALRQLGGMYPFENKKLCCPTCKRLFTQEELSEHQSACTAKLSCTTCGEKFERKLDLNNHMVCHQVDRPHACRTCGNLFRSKSSLQAHMTQVHQVERPHKCAICSLEFQRPSSLSNHMKIHTNSKWGKHACTECGKKFATKQKMFRHQWIHRKKTHSCEVCGSQFEKQNELDEHRLSAHPGDSPFTCPDCGKSFVSRQGLWEHGRTHGGSPAHFQCDTCSKTFSSRQGYLIHNRTHTGERPYGCRFCWKAFRDGGTLRKHERIHTGERPHVCPLCTRAFNQKVVLREHVRWVHAAGKNETEANRPPYPCPLCGALNQDRDELCAHIVKHSDQMIAEAKAKTNNHTSPKSKTPKKKSSKVSVPCDPRIKPSTLQHLISKAEEDEALLSIADTSDKAEDMHVDMDDRQNNAFVVVTTTEKRNEGFIAISELKHGNIRFIVEGKEDENVHVIQVDQNHADPLSISDDATARIVATESVDDTVLDGAIGRSDMTTMHLIQSPKQNNTLNIISRQNESLPVLTIPNPQSHEDYSSQIVQVSGADISMDVITEGALKVEHEDHVQDEQDVLMQEEASHVIQVVHYHRRENDSDDFVCGICDEMFKDKNTLKEHIKVHI</sequence>
<feature type="region of interest" description="Disordered" evidence="11">
    <location>
        <begin position="438"/>
        <end position="464"/>
    </location>
</feature>
<dbReference type="PANTHER" id="PTHR24379:SF127">
    <property type="entry name" value="BLOODY FINGERS-RELATED"/>
    <property type="match status" value="1"/>
</dbReference>
<dbReference type="AlphaFoldDB" id="A0A026WUZ7"/>
<evidence type="ECO:0000256" key="10">
    <source>
        <dbReference type="PROSITE-ProRule" id="PRU00042"/>
    </source>
</evidence>
<dbReference type="GO" id="GO:0005634">
    <property type="term" value="C:nucleus"/>
    <property type="evidence" value="ECO:0007669"/>
    <property type="project" value="UniProtKB-SubCell"/>
</dbReference>
<protein>
    <recommendedName>
        <fullName evidence="12">C2H2-type domain-containing protein</fullName>
    </recommendedName>
</protein>
<dbReference type="SMART" id="SM00355">
    <property type="entry name" value="ZnF_C2H2"/>
    <property type="match status" value="11"/>
</dbReference>
<dbReference type="SUPFAM" id="SSF57667">
    <property type="entry name" value="beta-beta-alpha zinc fingers"/>
    <property type="match status" value="6"/>
</dbReference>
<keyword evidence="6" id="KW-0805">Transcription regulation</keyword>
<accession>A0A026WUZ7</accession>
<feature type="domain" description="C2H2-type" evidence="12">
    <location>
        <begin position="370"/>
        <end position="398"/>
    </location>
</feature>
<dbReference type="PANTHER" id="PTHR24379">
    <property type="entry name" value="KRAB AND ZINC FINGER DOMAIN-CONTAINING"/>
    <property type="match status" value="1"/>
</dbReference>
<dbReference type="InterPro" id="IPR013087">
    <property type="entry name" value="Znf_C2H2_type"/>
</dbReference>
<evidence type="ECO:0000259" key="12">
    <source>
        <dbReference type="PROSITE" id="PS50157"/>
    </source>
</evidence>
<feature type="domain" description="C2H2-type" evidence="12">
    <location>
        <begin position="229"/>
        <end position="256"/>
    </location>
</feature>
<evidence type="ECO:0000256" key="6">
    <source>
        <dbReference type="ARBA" id="ARBA00023015"/>
    </source>
</evidence>
<feature type="domain" description="C2H2-type" evidence="12">
    <location>
        <begin position="342"/>
        <end position="369"/>
    </location>
</feature>
<evidence type="ECO:0000256" key="3">
    <source>
        <dbReference type="ARBA" id="ARBA00022737"/>
    </source>
</evidence>
<feature type="domain" description="C2H2-type" evidence="12">
    <location>
        <begin position="689"/>
        <end position="712"/>
    </location>
</feature>
<organism evidence="13 14">
    <name type="scientific">Ooceraea biroi</name>
    <name type="common">Clonal raider ant</name>
    <name type="synonym">Cerapachys biroi</name>
    <dbReference type="NCBI Taxonomy" id="2015173"/>
    <lineage>
        <taxon>Eukaryota</taxon>
        <taxon>Metazoa</taxon>
        <taxon>Ecdysozoa</taxon>
        <taxon>Arthropoda</taxon>
        <taxon>Hexapoda</taxon>
        <taxon>Insecta</taxon>
        <taxon>Pterygota</taxon>
        <taxon>Neoptera</taxon>
        <taxon>Endopterygota</taxon>
        <taxon>Hymenoptera</taxon>
        <taxon>Apocrita</taxon>
        <taxon>Aculeata</taxon>
        <taxon>Formicoidea</taxon>
        <taxon>Formicidae</taxon>
        <taxon>Dorylinae</taxon>
        <taxon>Ooceraea</taxon>
    </lineage>
</organism>
<evidence type="ECO:0000256" key="1">
    <source>
        <dbReference type="ARBA" id="ARBA00004123"/>
    </source>
</evidence>
<comment type="subcellular location">
    <subcellularLocation>
        <location evidence="1">Nucleus</location>
    </subcellularLocation>
</comment>
<dbReference type="Proteomes" id="UP000053097">
    <property type="component" value="Unassembled WGS sequence"/>
</dbReference>
<dbReference type="InterPro" id="IPR036236">
    <property type="entry name" value="Znf_C2H2_sf"/>
</dbReference>
<dbReference type="FunFam" id="3.30.160.60:FF:000100">
    <property type="entry name" value="Zinc finger 45-like"/>
    <property type="match status" value="1"/>
</dbReference>
<dbReference type="FunFam" id="3.30.160.60:FF:000446">
    <property type="entry name" value="Zinc finger protein"/>
    <property type="match status" value="1"/>
</dbReference>
<evidence type="ECO:0000313" key="13">
    <source>
        <dbReference type="EMBL" id="EZA59788.1"/>
    </source>
</evidence>
<dbReference type="GO" id="GO:0000981">
    <property type="term" value="F:DNA-binding transcription factor activity, RNA polymerase II-specific"/>
    <property type="evidence" value="ECO:0007669"/>
    <property type="project" value="TreeGrafter"/>
</dbReference>
<keyword evidence="8" id="KW-0804">Transcription</keyword>
<evidence type="ECO:0000256" key="7">
    <source>
        <dbReference type="ARBA" id="ARBA00023125"/>
    </source>
</evidence>
<evidence type="ECO:0000256" key="8">
    <source>
        <dbReference type="ARBA" id="ARBA00023163"/>
    </source>
</evidence>
<keyword evidence="7" id="KW-0238">DNA-binding</keyword>
<evidence type="ECO:0000313" key="14">
    <source>
        <dbReference type="Proteomes" id="UP000053097"/>
    </source>
</evidence>
<gene>
    <name evidence="13" type="ORF">X777_14360</name>
</gene>
<dbReference type="Gene3D" id="3.30.160.60">
    <property type="entry name" value="Classic Zinc Finger"/>
    <property type="match status" value="8"/>
</dbReference>
<dbReference type="PROSITE" id="PS50157">
    <property type="entry name" value="ZINC_FINGER_C2H2_2"/>
    <property type="match status" value="10"/>
</dbReference>
<evidence type="ECO:0000256" key="2">
    <source>
        <dbReference type="ARBA" id="ARBA00022723"/>
    </source>
</evidence>